<accession>A0ACB5TXF3</accession>
<reference evidence="1" key="1">
    <citation type="submission" date="2023-04" db="EMBL/GenBank/DDBJ databases">
        <title>Candida boidinii NBRC 1967.</title>
        <authorList>
            <person name="Ichikawa N."/>
            <person name="Sato H."/>
            <person name="Tonouchi N."/>
        </authorList>
    </citation>
    <scope>NUCLEOTIDE SEQUENCE</scope>
    <source>
        <strain evidence="1">NBRC 1967</strain>
    </source>
</reference>
<keyword evidence="2" id="KW-1185">Reference proteome</keyword>
<comment type="caution">
    <text evidence="1">The sequence shown here is derived from an EMBL/GenBank/DDBJ whole genome shotgun (WGS) entry which is preliminary data.</text>
</comment>
<dbReference type="EMBL" id="BSXV01002760">
    <property type="protein sequence ID" value="GME96654.1"/>
    <property type="molecule type" value="Genomic_DNA"/>
</dbReference>
<evidence type="ECO:0000313" key="1">
    <source>
        <dbReference type="EMBL" id="GME96654.1"/>
    </source>
</evidence>
<organism evidence="1 2">
    <name type="scientific">Candida boidinii</name>
    <name type="common">Yeast</name>
    <dbReference type="NCBI Taxonomy" id="5477"/>
    <lineage>
        <taxon>Eukaryota</taxon>
        <taxon>Fungi</taxon>
        <taxon>Dikarya</taxon>
        <taxon>Ascomycota</taxon>
        <taxon>Saccharomycotina</taxon>
        <taxon>Pichiomycetes</taxon>
        <taxon>Pichiales</taxon>
        <taxon>Pichiaceae</taxon>
        <taxon>Ogataea</taxon>
        <taxon>Ogataea/Candida clade</taxon>
    </lineage>
</organism>
<sequence>MLSSTATKRVLSQQNHVSSKRTFVLSALTGAFSVGNYILGNDIKLANQMENGELHRPKSDNEEELKKLDKPLFERPTPNYEGHVPLHPVEKLATFVGSSIGAFLHPEENKYIVALGESTAFPFVLRNLRNEMLSDPVGRQILRERPRMTSTSLDLDYLKSLPDNTMGKTYVKWLEREHCSPDTRVQVRFIDDEELAYVFQRYRECHDFYHSITDLPIVREGEIAVKFFEFLNLGIPFAGMGALFAPFNVKRPDERERLFKIYYPWALKTSANCKSLINVYWEKVMERDVSELRAELGIELPPNMRELRKAARATRKSQK</sequence>
<name>A0ACB5TXF3_CANBO</name>
<gene>
    <name evidence="1" type="ORF">Cboi01_000434400</name>
</gene>
<proteinExistence type="predicted"/>
<dbReference type="Proteomes" id="UP001165101">
    <property type="component" value="Unassembled WGS sequence"/>
</dbReference>
<protein>
    <submittedName>
        <fullName evidence="1">Unnamed protein product</fullName>
    </submittedName>
</protein>
<evidence type="ECO:0000313" key="2">
    <source>
        <dbReference type="Proteomes" id="UP001165101"/>
    </source>
</evidence>